<organism evidence="3 4">
    <name type="scientific">Phodopus roborovskii</name>
    <name type="common">Roborovski's desert hamster</name>
    <name type="synonym">Cricetulus roborovskii</name>
    <dbReference type="NCBI Taxonomy" id="109678"/>
    <lineage>
        <taxon>Eukaryota</taxon>
        <taxon>Metazoa</taxon>
        <taxon>Chordata</taxon>
        <taxon>Craniata</taxon>
        <taxon>Vertebrata</taxon>
        <taxon>Euteleostomi</taxon>
        <taxon>Mammalia</taxon>
        <taxon>Eutheria</taxon>
        <taxon>Euarchontoglires</taxon>
        <taxon>Glires</taxon>
        <taxon>Rodentia</taxon>
        <taxon>Myomorpha</taxon>
        <taxon>Muroidea</taxon>
        <taxon>Cricetidae</taxon>
        <taxon>Cricetinae</taxon>
        <taxon>Phodopus</taxon>
    </lineage>
</organism>
<proteinExistence type="predicted"/>
<keyword evidence="2" id="KW-0677">Repeat</keyword>
<dbReference type="InterPro" id="IPR050694">
    <property type="entry name" value="LRRC14/PRAME"/>
</dbReference>
<keyword evidence="4" id="KW-1185">Reference proteome</keyword>
<evidence type="ECO:0000313" key="3">
    <source>
        <dbReference type="EMBL" id="CAH6883463.1"/>
    </source>
</evidence>
<gene>
    <name evidence="3" type="primary">Gm13103</name>
    <name evidence="3" type="ORF">PHOROB_LOCUS12435</name>
</gene>
<dbReference type="PANTHER" id="PTHR14224">
    <property type="entry name" value="SIMILAR TO PREFERENTIALLY EXPRESSED ANTIGEN IN MELANOMA-LIKE 3"/>
    <property type="match status" value="1"/>
</dbReference>
<dbReference type="Proteomes" id="UP001152836">
    <property type="component" value="Unassembled WGS sequence"/>
</dbReference>
<evidence type="ECO:0000256" key="2">
    <source>
        <dbReference type="ARBA" id="ARBA00022737"/>
    </source>
</evidence>
<protein>
    <submittedName>
        <fullName evidence="3">Gm13103 protein</fullName>
    </submittedName>
</protein>
<name>A0AAU9ZVA2_PHORO</name>
<accession>A0AAU9ZVA2</accession>
<sequence length="189" mass="21848">MVLSRQGCSLAIFPGPNKMSIRTLPTLEKLARKALLRDEALAISALEDLPKRFFLPLFQEAFSCRLRRIVRAMVAAWPFSYFPVAVLMDTCNWDFFRAVIEGLRALLRQHDHPMRGNLRILDFRRVHRDVWTIEAGTEDGDCSAETVSEKQAVKPPPRYEQRHRVKRCWKSPSTKLGELLHVSLLTSFR</sequence>
<reference evidence="3" key="1">
    <citation type="submission" date="2022-06" db="EMBL/GenBank/DDBJ databases">
        <authorList>
            <person name="Andreotti S."/>
            <person name="Wyler E."/>
        </authorList>
    </citation>
    <scope>NUCLEOTIDE SEQUENCE</scope>
</reference>
<keyword evidence="1" id="KW-0433">Leucine-rich repeat</keyword>
<dbReference type="AlphaFoldDB" id="A0AAU9ZVA2"/>
<evidence type="ECO:0000313" key="4">
    <source>
        <dbReference type="Proteomes" id="UP001152836"/>
    </source>
</evidence>
<dbReference type="GO" id="GO:0005737">
    <property type="term" value="C:cytoplasm"/>
    <property type="evidence" value="ECO:0007669"/>
    <property type="project" value="TreeGrafter"/>
</dbReference>
<dbReference type="PANTHER" id="PTHR14224:SF94">
    <property type="entry name" value="PRAME FAMILY MEMBER 12"/>
    <property type="match status" value="1"/>
</dbReference>
<comment type="caution">
    <text evidence="3">The sequence shown here is derived from an EMBL/GenBank/DDBJ whole genome shotgun (WGS) entry which is preliminary data.</text>
</comment>
<evidence type="ECO:0000256" key="1">
    <source>
        <dbReference type="ARBA" id="ARBA00022614"/>
    </source>
</evidence>
<dbReference type="EMBL" id="CALSGD010001509">
    <property type="protein sequence ID" value="CAH6883463.1"/>
    <property type="molecule type" value="Genomic_DNA"/>
</dbReference>